<evidence type="ECO:0000313" key="3">
    <source>
        <dbReference type="Proteomes" id="UP000593561"/>
    </source>
</evidence>
<sequence length="93" mass="10306">MPKEAIDLQNKSALLRCLRCRMMRVAHNHPLRELILVLHEVLHVCLLVSGAENANNVRLETLKKKLPRLQERDQSRGRFGGGGGGRGDRSGGG</sequence>
<name>A0A7J8S763_GOSDV</name>
<evidence type="ECO:0000256" key="1">
    <source>
        <dbReference type="SAM" id="MobiDB-lite"/>
    </source>
</evidence>
<feature type="region of interest" description="Disordered" evidence="1">
    <location>
        <begin position="68"/>
        <end position="93"/>
    </location>
</feature>
<dbReference type="Proteomes" id="UP000593561">
    <property type="component" value="Unassembled WGS sequence"/>
</dbReference>
<organism evidence="2 3">
    <name type="scientific">Gossypium davidsonii</name>
    <name type="common">Davidson's cotton</name>
    <name type="synonym">Gossypium klotzschianum subsp. davidsonii</name>
    <dbReference type="NCBI Taxonomy" id="34287"/>
    <lineage>
        <taxon>Eukaryota</taxon>
        <taxon>Viridiplantae</taxon>
        <taxon>Streptophyta</taxon>
        <taxon>Embryophyta</taxon>
        <taxon>Tracheophyta</taxon>
        <taxon>Spermatophyta</taxon>
        <taxon>Magnoliopsida</taxon>
        <taxon>eudicotyledons</taxon>
        <taxon>Gunneridae</taxon>
        <taxon>Pentapetalae</taxon>
        <taxon>rosids</taxon>
        <taxon>malvids</taxon>
        <taxon>Malvales</taxon>
        <taxon>Malvaceae</taxon>
        <taxon>Malvoideae</taxon>
        <taxon>Gossypium</taxon>
    </lineage>
</organism>
<reference evidence="2 3" key="1">
    <citation type="journal article" date="2019" name="Genome Biol. Evol.">
        <title>Insights into the evolution of the New World diploid cottons (Gossypium, subgenus Houzingenia) based on genome sequencing.</title>
        <authorList>
            <person name="Grover C.E."/>
            <person name="Arick M.A. 2nd"/>
            <person name="Thrash A."/>
            <person name="Conover J.L."/>
            <person name="Sanders W.S."/>
            <person name="Peterson D.G."/>
            <person name="Frelichowski J.E."/>
            <person name="Scheffler J.A."/>
            <person name="Scheffler B.E."/>
            <person name="Wendel J.F."/>
        </authorList>
    </citation>
    <scope>NUCLEOTIDE SEQUENCE [LARGE SCALE GENOMIC DNA]</scope>
    <source>
        <strain evidence="2">27</strain>
        <tissue evidence="2">Leaf</tissue>
    </source>
</reference>
<proteinExistence type="predicted"/>
<dbReference type="EMBL" id="JABFAC010000008">
    <property type="protein sequence ID" value="MBA0621927.1"/>
    <property type="molecule type" value="Genomic_DNA"/>
</dbReference>
<evidence type="ECO:0000313" key="2">
    <source>
        <dbReference type="EMBL" id="MBA0621927.1"/>
    </source>
</evidence>
<feature type="non-terminal residue" evidence="2">
    <location>
        <position position="1"/>
    </location>
</feature>
<accession>A0A7J8S763</accession>
<dbReference type="AlphaFoldDB" id="A0A7J8S763"/>
<keyword evidence="3" id="KW-1185">Reference proteome</keyword>
<gene>
    <name evidence="2" type="ORF">Godav_007504</name>
</gene>
<comment type="caution">
    <text evidence="2">The sequence shown here is derived from an EMBL/GenBank/DDBJ whole genome shotgun (WGS) entry which is preliminary data.</text>
</comment>
<protein>
    <submittedName>
        <fullName evidence="2">Uncharacterized protein</fullName>
    </submittedName>
</protein>